<dbReference type="GO" id="GO:0045503">
    <property type="term" value="F:dynein light chain binding"/>
    <property type="evidence" value="ECO:0007669"/>
    <property type="project" value="TreeGrafter"/>
</dbReference>
<evidence type="ECO:0000256" key="1">
    <source>
        <dbReference type="ARBA" id="ARBA00004245"/>
    </source>
</evidence>
<dbReference type="InterPro" id="IPR001680">
    <property type="entry name" value="WD40_rpt"/>
</dbReference>
<comment type="similarity">
    <text evidence="2">Belongs to the dynein intermediate chain family.</text>
</comment>
<dbReference type="PROSITE" id="PS50082">
    <property type="entry name" value="WD_REPEATS_2"/>
    <property type="match status" value="1"/>
</dbReference>
<dbReference type="GO" id="GO:0045504">
    <property type="term" value="F:dynein heavy chain binding"/>
    <property type="evidence" value="ECO:0007669"/>
    <property type="project" value="TreeGrafter"/>
</dbReference>
<keyword evidence="9" id="KW-1185">Reference proteome</keyword>
<keyword evidence="3" id="KW-0963">Cytoplasm</keyword>
<keyword evidence="4 7" id="KW-0853">WD repeat</keyword>
<name>A0A6J1PNE9_9HYME</name>
<proteinExistence type="inferred from homology"/>
<feature type="region of interest" description="Disordered" evidence="8">
    <location>
        <begin position="694"/>
        <end position="716"/>
    </location>
</feature>
<dbReference type="InterPro" id="IPR050687">
    <property type="entry name" value="Dynein_IC"/>
</dbReference>
<dbReference type="RefSeq" id="XP_024870851.1">
    <property type="nucleotide sequence ID" value="XM_025015083.1"/>
</dbReference>
<dbReference type="PANTHER" id="PTHR12442:SF22">
    <property type="entry name" value="CYTOPLASMIC DYNEIN 1 INTERMEDIATE CHAIN-RELATED"/>
    <property type="match status" value="1"/>
</dbReference>
<dbReference type="GeneID" id="112453990"/>
<evidence type="ECO:0000313" key="10">
    <source>
        <dbReference type="RefSeq" id="XP_024870851.1"/>
    </source>
</evidence>
<organism evidence="9 10">
    <name type="scientific">Temnothorax curvispinosus</name>
    <dbReference type="NCBI Taxonomy" id="300111"/>
    <lineage>
        <taxon>Eukaryota</taxon>
        <taxon>Metazoa</taxon>
        <taxon>Ecdysozoa</taxon>
        <taxon>Arthropoda</taxon>
        <taxon>Hexapoda</taxon>
        <taxon>Insecta</taxon>
        <taxon>Pterygota</taxon>
        <taxon>Neoptera</taxon>
        <taxon>Endopterygota</taxon>
        <taxon>Hymenoptera</taxon>
        <taxon>Apocrita</taxon>
        <taxon>Aculeata</taxon>
        <taxon>Formicoidea</taxon>
        <taxon>Formicidae</taxon>
        <taxon>Myrmicinae</taxon>
        <taxon>Temnothorax</taxon>
    </lineage>
</organism>
<sequence>MMSDRKAELERKKAKLQAIREEKERRRREKEQKDVEEATVRAAGTDKDQRKEIDAMLSSLGVAPVSDVLSSLSSMSSLTPEQSATATPDASLQPSSITSAQSAGRRKTRELTIVSVAHTNIPPKEPVVYSKQTQTIQTTHTSHDGLSTSSSAYTIYSSCSTTTPTHSCSAGYFETDWWRPRKGGSAPNYLYEYNLNPGLEWEDEFTVLTFDDGQAEDEENSLPHMDGFQSKLPPGILPHGLPQVKEVQPAVTQVEQEKQKEKPKKEVRELSEEEKQMIILSEDFQRFLDRTSRIVERALGESVDIYTDYAGTMDGEDGMDEKSHQRLWLNRSFICERWSRNRCVTSMDWSPQFPELLAASYNNNDDTPNDPDGVCLIWNTKFKKTTPEFIFHCQSPVMSTTFARFHPNLILGGTYSGQIVLWDNRVQKRTPIQRTPLSATAHTHPVYCLNVVGTQNAHNLISISTDGKLCSWSLDMLSQPQEALELHTKQSKAIAATCLAFPHGDVNNFVMGSEDGTVYSACRHGSRAGLTETYEGHQGPVTGVSAHAVQGGIDFSHLFLTSSLDWTIKLWSLKENKPLYSFEHNGDYVYDVAWSPTHPALFASVDDSGRLDLWNLNQDTEVPTASVVVDGCPALNRVSWTPSGLHVTVGDDTGKIWVYDVAEHLAHPRIDEWNKFLYTQQDLKNNKADEELDKLNLSSGPSSLTSMTSISSVPLR</sequence>
<feature type="repeat" description="WD" evidence="7">
    <location>
        <begin position="534"/>
        <end position="581"/>
    </location>
</feature>
<accession>A0A6J1PNE9</accession>
<feature type="compositionally biased region" description="Low complexity" evidence="8">
    <location>
        <begin position="698"/>
        <end position="716"/>
    </location>
</feature>
<keyword evidence="5" id="KW-0677">Repeat</keyword>
<gene>
    <name evidence="10" type="primary">LOC112453990</name>
</gene>
<dbReference type="Pfam" id="PF00400">
    <property type="entry name" value="WD40"/>
    <property type="match status" value="2"/>
</dbReference>
<evidence type="ECO:0000256" key="7">
    <source>
        <dbReference type="PROSITE-ProRule" id="PRU00221"/>
    </source>
</evidence>
<evidence type="ECO:0000256" key="3">
    <source>
        <dbReference type="ARBA" id="ARBA00022490"/>
    </source>
</evidence>
<keyword evidence="6" id="KW-0206">Cytoskeleton</keyword>
<dbReference type="GO" id="GO:0010970">
    <property type="term" value="P:transport along microtubule"/>
    <property type="evidence" value="ECO:0007669"/>
    <property type="project" value="TreeGrafter"/>
</dbReference>
<comment type="subcellular location">
    <subcellularLocation>
        <location evidence="1">Cytoplasm</location>
        <location evidence="1">Cytoskeleton</location>
    </subcellularLocation>
</comment>
<evidence type="ECO:0000256" key="8">
    <source>
        <dbReference type="SAM" id="MobiDB-lite"/>
    </source>
</evidence>
<dbReference type="InterPro" id="IPR025956">
    <property type="entry name" value="DYNC1I1/DYNC1I2"/>
</dbReference>
<dbReference type="GO" id="GO:0005868">
    <property type="term" value="C:cytoplasmic dynein complex"/>
    <property type="evidence" value="ECO:0007669"/>
    <property type="project" value="InterPro"/>
</dbReference>
<dbReference type="Pfam" id="PF11540">
    <property type="entry name" value="Dynein_IC2"/>
    <property type="match status" value="1"/>
</dbReference>
<dbReference type="InterPro" id="IPR015943">
    <property type="entry name" value="WD40/YVTN_repeat-like_dom_sf"/>
</dbReference>
<evidence type="ECO:0000256" key="4">
    <source>
        <dbReference type="ARBA" id="ARBA00022574"/>
    </source>
</evidence>
<evidence type="ECO:0000256" key="5">
    <source>
        <dbReference type="ARBA" id="ARBA00022737"/>
    </source>
</evidence>
<evidence type="ECO:0000256" key="6">
    <source>
        <dbReference type="ARBA" id="ARBA00023212"/>
    </source>
</evidence>
<reference evidence="10" key="1">
    <citation type="submission" date="2025-08" db="UniProtKB">
        <authorList>
            <consortium name="RefSeq"/>
        </authorList>
    </citation>
    <scope>IDENTIFICATION</scope>
    <source>
        <tissue evidence="10">Whole body</tissue>
    </source>
</reference>
<dbReference type="SUPFAM" id="SSF50978">
    <property type="entry name" value="WD40 repeat-like"/>
    <property type="match status" value="1"/>
</dbReference>
<feature type="region of interest" description="Disordered" evidence="8">
    <location>
        <begin position="74"/>
        <end position="108"/>
    </location>
</feature>
<dbReference type="Gene3D" id="2.130.10.10">
    <property type="entry name" value="YVTN repeat-like/Quinoprotein amine dehydrogenase"/>
    <property type="match status" value="2"/>
</dbReference>
<feature type="compositionally biased region" description="Basic and acidic residues" evidence="8">
    <location>
        <begin position="18"/>
        <end position="51"/>
    </location>
</feature>
<dbReference type="SMART" id="SM00320">
    <property type="entry name" value="WD40"/>
    <property type="match status" value="7"/>
</dbReference>
<dbReference type="Proteomes" id="UP000504618">
    <property type="component" value="Unplaced"/>
</dbReference>
<evidence type="ECO:0000256" key="2">
    <source>
        <dbReference type="ARBA" id="ARBA00011059"/>
    </source>
</evidence>
<evidence type="ECO:0000313" key="9">
    <source>
        <dbReference type="Proteomes" id="UP000504618"/>
    </source>
</evidence>
<dbReference type="InterPro" id="IPR036322">
    <property type="entry name" value="WD40_repeat_dom_sf"/>
</dbReference>
<dbReference type="PANTHER" id="PTHR12442">
    <property type="entry name" value="DYNEIN INTERMEDIATE CHAIN"/>
    <property type="match status" value="1"/>
</dbReference>
<dbReference type="CTD" id="44160"/>
<feature type="compositionally biased region" description="Basic and acidic residues" evidence="8">
    <location>
        <begin position="1"/>
        <end position="11"/>
    </location>
</feature>
<dbReference type="FunFam" id="2.130.10.10:FF:000781">
    <property type="entry name" value="Cytoplasmic dynein intermediate chain"/>
    <property type="match status" value="1"/>
</dbReference>
<feature type="region of interest" description="Disordered" evidence="8">
    <location>
        <begin position="1"/>
        <end position="51"/>
    </location>
</feature>
<feature type="compositionally biased region" description="Polar residues" evidence="8">
    <location>
        <begin position="79"/>
        <end position="102"/>
    </location>
</feature>
<dbReference type="AlphaFoldDB" id="A0A6J1PNE9"/>
<protein>
    <submittedName>
        <fullName evidence="10">Cytoplasmic dynein 1 intermediate chain isoform X2</fullName>
    </submittedName>
</protein>